<feature type="compositionally biased region" description="Low complexity" evidence="1">
    <location>
        <begin position="10"/>
        <end position="20"/>
    </location>
</feature>
<dbReference type="PaxDb" id="2903-EOD34102"/>
<keyword evidence="2" id="KW-0812">Transmembrane</keyword>
<proteinExistence type="predicted"/>
<accession>A0A0D3KEB7</accession>
<keyword evidence="4" id="KW-1185">Reference proteome</keyword>
<protein>
    <submittedName>
        <fullName evidence="3">Uncharacterized protein</fullName>
    </submittedName>
</protein>
<dbReference type="HOGENOM" id="CLU_1178066_0_0_1"/>
<dbReference type="GeneID" id="17279372"/>
<reference evidence="4" key="1">
    <citation type="journal article" date="2013" name="Nature">
        <title>Pan genome of the phytoplankton Emiliania underpins its global distribution.</title>
        <authorList>
            <person name="Read B.A."/>
            <person name="Kegel J."/>
            <person name="Klute M.J."/>
            <person name="Kuo A."/>
            <person name="Lefebvre S.C."/>
            <person name="Maumus F."/>
            <person name="Mayer C."/>
            <person name="Miller J."/>
            <person name="Monier A."/>
            <person name="Salamov A."/>
            <person name="Young J."/>
            <person name="Aguilar M."/>
            <person name="Claverie J.M."/>
            <person name="Frickenhaus S."/>
            <person name="Gonzalez K."/>
            <person name="Herman E.K."/>
            <person name="Lin Y.C."/>
            <person name="Napier J."/>
            <person name="Ogata H."/>
            <person name="Sarno A.F."/>
            <person name="Shmutz J."/>
            <person name="Schroeder D."/>
            <person name="de Vargas C."/>
            <person name="Verret F."/>
            <person name="von Dassow P."/>
            <person name="Valentin K."/>
            <person name="Van de Peer Y."/>
            <person name="Wheeler G."/>
            <person name="Dacks J.B."/>
            <person name="Delwiche C.F."/>
            <person name="Dyhrman S.T."/>
            <person name="Glockner G."/>
            <person name="John U."/>
            <person name="Richards T."/>
            <person name="Worden A.Z."/>
            <person name="Zhang X."/>
            <person name="Grigoriev I.V."/>
            <person name="Allen A.E."/>
            <person name="Bidle K."/>
            <person name="Borodovsky M."/>
            <person name="Bowler C."/>
            <person name="Brownlee C."/>
            <person name="Cock J.M."/>
            <person name="Elias M."/>
            <person name="Gladyshev V.N."/>
            <person name="Groth M."/>
            <person name="Guda C."/>
            <person name="Hadaegh A."/>
            <person name="Iglesias-Rodriguez M.D."/>
            <person name="Jenkins J."/>
            <person name="Jones B.M."/>
            <person name="Lawson T."/>
            <person name="Leese F."/>
            <person name="Lindquist E."/>
            <person name="Lobanov A."/>
            <person name="Lomsadze A."/>
            <person name="Malik S.B."/>
            <person name="Marsh M.E."/>
            <person name="Mackinder L."/>
            <person name="Mock T."/>
            <person name="Mueller-Roeber B."/>
            <person name="Pagarete A."/>
            <person name="Parker M."/>
            <person name="Probert I."/>
            <person name="Quesneville H."/>
            <person name="Raines C."/>
            <person name="Rensing S.A."/>
            <person name="Riano-Pachon D.M."/>
            <person name="Richier S."/>
            <person name="Rokitta S."/>
            <person name="Shiraiwa Y."/>
            <person name="Soanes D.M."/>
            <person name="van der Giezen M."/>
            <person name="Wahlund T.M."/>
            <person name="Williams B."/>
            <person name="Wilson W."/>
            <person name="Wolfe G."/>
            <person name="Wurch L.L."/>
        </authorList>
    </citation>
    <scope>NUCLEOTIDE SEQUENCE</scope>
</reference>
<feature type="region of interest" description="Disordered" evidence="1">
    <location>
        <begin position="1"/>
        <end position="20"/>
    </location>
</feature>
<name>A0A0D3KEB7_EMIH1</name>
<evidence type="ECO:0000313" key="4">
    <source>
        <dbReference type="Proteomes" id="UP000013827"/>
    </source>
</evidence>
<feature type="region of interest" description="Disordered" evidence="1">
    <location>
        <begin position="214"/>
        <end position="236"/>
    </location>
</feature>
<evidence type="ECO:0000256" key="1">
    <source>
        <dbReference type="SAM" id="MobiDB-lite"/>
    </source>
</evidence>
<dbReference type="AlphaFoldDB" id="A0A0D3KEB7"/>
<dbReference type="Proteomes" id="UP000013827">
    <property type="component" value="Unassembled WGS sequence"/>
</dbReference>
<dbReference type="KEGG" id="ehx:EMIHUDRAFT_467626"/>
<sequence length="236" mass="25117">KSIQHEEAAPDFSARRPSSAAAAALALRHWRLPRAPVRYKPRRSSEPEGPRPLVAAVQKTVLPRARIGRRRGPLPLWRHRRVCPASEPRAVPRASRAERRRRRQRPRRARRHHHHHGVPRAPLLHAPAVAAAAAAAAAVAAALAALAAAAAAPIAAAAAAAIAPAAVAAVAAAVSSPLGPCVVLHPVGAVRGRVPAELGARHARVCAGRQPRAELGHGNRRAARRLHEARRKRRAL</sequence>
<reference evidence="3" key="2">
    <citation type="submission" date="2024-10" db="UniProtKB">
        <authorList>
            <consortium name="EnsemblProtists"/>
        </authorList>
    </citation>
    <scope>IDENTIFICATION</scope>
</reference>
<feature type="compositionally biased region" description="Basic residues" evidence="1">
    <location>
        <begin position="218"/>
        <end position="236"/>
    </location>
</feature>
<dbReference type="EnsemblProtists" id="EOD34102">
    <property type="protein sequence ID" value="EOD34102"/>
    <property type="gene ID" value="EMIHUDRAFT_467626"/>
</dbReference>
<evidence type="ECO:0000313" key="3">
    <source>
        <dbReference type="EnsemblProtists" id="EOD34102"/>
    </source>
</evidence>
<keyword evidence="2" id="KW-1133">Transmembrane helix</keyword>
<feature type="transmembrane region" description="Helical" evidence="2">
    <location>
        <begin position="123"/>
        <end position="148"/>
    </location>
</feature>
<keyword evidence="2" id="KW-0472">Membrane</keyword>
<feature type="compositionally biased region" description="Basic residues" evidence="1">
    <location>
        <begin position="98"/>
        <end position="118"/>
    </location>
</feature>
<feature type="region of interest" description="Disordered" evidence="1">
    <location>
        <begin position="86"/>
        <end position="119"/>
    </location>
</feature>
<evidence type="ECO:0000256" key="2">
    <source>
        <dbReference type="SAM" id="Phobius"/>
    </source>
</evidence>
<dbReference type="RefSeq" id="XP_005786531.1">
    <property type="nucleotide sequence ID" value="XM_005786474.1"/>
</dbReference>
<organism evidence="3 4">
    <name type="scientific">Emiliania huxleyi (strain CCMP1516)</name>
    <dbReference type="NCBI Taxonomy" id="280463"/>
    <lineage>
        <taxon>Eukaryota</taxon>
        <taxon>Haptista</taxon>
        <taxon>Haptophyta</taxon>
        <taxon>Prymnesiophyceae</taxon>
        <taxon>Isochrysidales</taxon>
        <taxon>Noelaerhabdaceae</taxon>
        <taxon>Emiliania</taxon>
    </lineage>
</organism>
<feature type="transmembrane region" description="Helical" evidence="2">
    <location>
        <begin position="154"/>
        <end position="174"/>
    </location>
</feature>